<sequence length="55" mass="6320">MRLLEHTKEGDVIGCLTFVLSMAVTVKKVFIKPSNHTYPYECEIELPHVKLRAFS</sequence>
<accession>A0A645FTY3</accession>
<name>A0A645FTY3_9ZZZZ</name>
<organism evidence="1">
    <name type="scientific">bioreactor metagenome</name>
    <dbReference type="NCBI Taxonomy" id="1076179"/>
    <lineage>
        <taxon>unclassified sequences</taxon>
        <taxon>metagenomes</taxon>
        <taxon>ecological metagenomes</taxon>
    </lineage>
</organism>
<proteinExistence type="predicted"/>
<reference evidence="1" key="1">
    <citation type="submission" date="2019-08" db="EMBL/GenBank/DDBJ databases">
        <authorList>
            <person name="Kucharzyk K."/>
            <person name="Murdoch R.W."/>
            <person name="Higgins S."/>
            <person name="Loffler F."/>
        </authorList>
    </citation>
    <scope>NUCLEOTIDE SEQUENCE</scope>
</reference>
<protein>
    <submittedName>
        <fullName evidence="1">Uncharacterized protein</fullName>
    </submittedName>
</protein>
<evidence type="ECO:0000313" key="1">
    <source>
        <dbReference type="EMBL" id="MPN15553.1"/>
    </source>
</evidence>
<dbReference type="AlphaFoldDB" id="A0A645FTY3"/>
<comment type="caution">
    <text evidence="1">The sequence shown here is derived from an EMBL/GenBank/DDBJ whole genome shotgun (WGS) entry which is preliminary data.</text>
</comment>
<gene>
    <name evidence="1" type="ORF">SDC9_162887</name>
</gene>
<dbReference type="EMBL" id="VSSQ01062364">
    <property type="protein sequence ID" value="MPN15553.1"/>
    <property type="molecule type" value="Genomic_DNA"/>
</dbReference>